<evidence type="ECO:0000313" key="2">
    <source>
        <dbReference type="Proteomes" id="UP000594014"/>
    </source>
</evidence>
<accession>A0ACD1AE39</accession>
<reference evidence="1" key="1">
    <citation type="submission" date="2019-08" db="EMBL/GenBank/DDBJ databases">
        <title>Genome sequence of Clostridiales bacterium MT110.</title>
        <authorList>
            <person name="Cao J."/>
        </authorList>
    </citation>
    <scope>NUCLEOTIDE SEQUENCE</scope>
    <source>
        <strain evidence="1">MT110</strain>
    </source>
</reference>
<dbReference type="EMBL" id="CP042469">
    <property type="protein sequence ID" value="QOX64563.1"/>
    <property type="molecule type" value="Genomic_DNA"/>
</dbReference>
<name>A0ACD1AE39_9FIRM</name>
<sequence>MHLGPRIIYSIGGINITETVLYSLIVSAVMIAFAFISTRKMRRIPKGSQAFAEWIVESIYNLVANTMGKENIRFAPYIGTLFIFLILGNSLGLYEQRPVTADLNTTFALAGITFVLIHYNAIRSQTLKGYIKHLSSPYPFMLPINLVGELAFPLSLSFRLFGNITGGVIIMALLFGGLEGITEGMEITIPFLLIGIPLPANFFFDIFEAGLQAFIFTMLTMVFISNGIIKHEHH</sequence>
<keyword evidence="2" id="KW-1185">Reference proteome</keyword>
<organism evidence="1 2">
    <name type="scientific">Anoxybacterium hadale</name>
    <dbReference type="NCBI Taxonomy" id="3408580"/>
    <lineage>
        <taxon>Bacteria</taxon>
        <taxon>Bacillati</taxon>
        <taxon>Bacillota</taxon>
        <taxon>Clostridia</taxon>
        <taxon>Peptostreptococcales</taxon>
        <taxon>Anaerovoracaceae</taxon>
        <taxon>Anoxybacterium</taxon>
    </lineage>
</organism>
<evidence type="ECO:0000313" key="1">
    <source>
        <dbReference type="EMBL" id="QOX64563.1"/>
    </source>
</evidence>
<proteinExistence type="predicted"/>
<protein>
    <submittedName>
        <fullName evidence="1">F0F1 ATP synthase subunit A</fullName>
    </submittedName>
</protein>
<dbReference type="Proteomes" id="UP000594014">
    <property type="component" value="Chromosome"/>
</dbReference>
<gene>
    <name evidence="1" type="primary">atpB</name>
    <name evidence="1" type="ORF">FRZ06_15045</name>
</gene>